<dbReference type="AlphaFoldDB" id="A0AA88MU74"/>
<proteinExistence type="predicted"/>
<dbReference type="EMBL" id="JAVHJS010000010">
    <property type="protein sequence ID" value="KAK2845331.1"/>
    <property type="molecule type" value="Genomic_DNA"/>
</dbReference>
<reference evidence="1" key="1">
    <citation type="submission" date="2023-08" db="EMBL/GenBank/DDBJ databases">
        <title>Pelteobagrus vachellii genome.</title>
        <authorList>
            <person name="Liu H."/>
        </authorList>
    </citation>
    <scope>NUCLEOTIDE SEQUENCE</scope>
    <source>
        <strain evidence="1">PRFRI_2022a</strain>
        <tissue evidence="1">Muscle</tissue>
    </source>
</reference>
<evidence type="ECO:0000313" key="2">
    <source>
        <dbReference type="Proteomes" id="UP001187315"/>
    </source>
</evidence>
<comment type="caution">
    <text evidence="1">The sequence shown here is derived from an EMBL/GenBank/DDBJ whole genome shotgun (WGS) entry which is preliminary data.</text>
</comment>
<accession>A0AA88MU74</accession>
<sequence length="64" mass="7320">MTLQYSFSRDYGDYANLDLSPTSGLEDDVNAILSVLNNYYLDRDRCSGGWTVFRCGQRFKLNAL</sequence>
<dbReference type="Proteomes" id="UP001187315">
    <property type="component" value="Unassembled WGS sequence"/>
</dbReference>
<gene>
    <name evidence="1" type="ORF">Q7C36_010185</name>
</gene>
<evidence type="ECO:0000313" key="1">
    <source>
        <dbReference type="EMBL" id="KAK2845331.1"/>
    </source>
</evidence>
<keyword evidence="2" id="KW-1185">Reference proteome</keyword>
<protein>
    <submittedName>
        <fullName evidence="1">Uncharacterized protein</fullName>
    </submittedName>
</protein>
<organism evidence="1 2">
    <name type="scientific">Tachysurus vachellii</name>
    <name type="common">Darkbarbel catfish</name>
    <name type="synonym">Pelteobagrus vachellii</name>
    <dbReference type="NCBI Taxonomy" id="175792"/>
    <lineage>
        <taxon>Eukaryota</taxon>
        <taxon>Metazoa</taxon>
        <taxon>Chordata</taxon>
        <taxon>Craniata</taxon>
        <taxon>Vertebrata</taxon>
        <taxon>Euteleostomi</taxon>
        <taxon>Actinopterygii</taxon>
        <taxon>Neopterygii</taxon>
        <taxon>Teleostei</taxon>
        <taxon>Ostariophysi</taxon>
        <taxon>Siluriformes</taxon>
        <taxon>Bagridae</taxon>
        <taxon>Tachysurus</taxon>
    </lineage>
</organism>
<name>A0AA88MU74_TACVA</name>